<reference evidence="6" key="1">
    <citation type="journal article" date="2019" name="Int. J. Syst. Evol. Microbiol.">
        <title>The Global Catalogue of Microorganisms (GCM) 10K type strain sequencing project: providing services to taxonomists for standard genome sequencing and annotation.</title>
        <authorList>
            <consortium name="The Broad Institute Genomics Platform"/>
            <consortium name="The Broad Institute Genome Sequencing Center for Infectious Disease"/>
            <person name="Wu L."/>
            <person name="Ma J."/>
        </authorList>
    </citation>
    <scope>NUCLEOTIDE SEQUENCE [LARGE SCALE GENOMIC DNA]</scope>
    <source>
        <strain evidence="6">CCM 8980</strain>
    </source>
</reference>
<keyword evidence="6" id="KW-1185">Reference proteome</keyword>
<dbReference type="SUPFAM" id="SSF48208">
    <property type="entry name" value="Six-hairpin glycosidases"/>
    <property type="match status" value="1"/>
</dbReference>
<dbReference type="InterPro" id="IPR005196">
    <property type="entry name" value="Glyco_hydro_65_N"/>
</dbReference>
<gene>
    <name evidence="5" type="ORF">ACFQ4P_08780</name>
</gene>
<evidence type="ECO:0000259" key="4">
    <source>
        <dbReference type="Pfam" id="PF03636"/>
    </source>
</evidence>
<feature type="domain" description="Glycoside hydrolase family 65 central catalytic" evidence="2">
    <location>
        <begin position="321"/>
        <end position="681"/>
    </location>
</feature>
<dbReference type="Gene3D" id="2.70.98.40">
    <property type="entry name" value="Glycoside hydrolase, family 65, N-terminal domain"/>
    <property type="match status" value="1"/>
</dbReference>
<name>A0ABW4CKC2_9LACO</name>
<comment type="caution">
    <text evidence="5">The sequence shown here is derived from an EMBL/GenBank/DDBJ whole genome shotgun (WGS) entry which is preliminary data.</text>
</comment>
<dbReference type="PIRSF" id="PIRSF036289">
    <property type="entry name" value="Glycosyl_hydrolase_malt_phosph"/>
    <property type="match status" value="1"/>
</dbReference>
<protein>
    <submittedName>
        <fullName evidence="5">Glycoside hydrolase family 65 protein</fullName>
    </submittedName>
</protein>
<sequence length="766" mass="86429">MAKIADRYFTVDPWTVSEAGFDPKHGRVAESIFSLANEYSGARGFFDEDYTGDSLISSYFNGVYEYGAEDPSIQYAGIQKRGHFMVNADNWLAMSLEIDGERLDLHQATVSDFTRQLDLRNGVLTRSFVWELADGRQVKLTFTRFISMVDASSAYQQVTLTPLNFSGSATLTSRVDFDTRHGADPDPHWEDVRDFNELTAFGILGKTRTSRKRVFTLAKVSFTGVTPTTSTPLDQTRVVGTAYELPLTANEPLTFTKQVTNIVEKDEAVANDAIWQRGLTTSADQADYAAALKTQTGYWDDFWAKNDIQIDGDVADQQGIRYCIFQMAQTYHGQDPTNNIGAKGLTGEAYGGLAFWDTETMCLPFYLFNDLKAAKNLVEFRYSTLDAAKRRAKMVDCEGASYPISTINGDESTSLWQHANTQLQPSTAVAYAIWHYAHLSDDTAFLNTHGIEMLVEISRFLYSRGAWNRKHEFSFYGVMGPDEFQVMTNHNAYTNYMALKTFEFTIETAQHLAKTDPATYADLVAKTGVSDEELANFQDASDHMVFLGDTNGMIEQQQGFYDLPHIDVDKIPVTDFPLYDHWSYDRLFRNDMIKQPDVLMFQFLYNQDFTARSKRLNYDYYTPRTIHESSLSPSIHSILAQELHKFDDAINFFGFATRMDLDNFNRNTRDGLHTTSIAAAWLNIVYGFGGLRSDGPELILNPGLPASWQGYQFRINYRGANIQVKVTAETVTLTATKPTTLTLYGKETTLQETPLNVALPAAWRAK</sequence>
<dbReference type="InterPro" id="IPR012341">
    <property type="entry name" value="6hp_glycosidase-like_sf"/>
</dbReference>
<dbReference type="Pfam" id="PF03633">
    <property type="entry name" value="Glyco_hydro_65C"/>
    <property type="match status" value="1"/>
</dbReference>
<dbReference type="Gene3D" id="2.60.420.10">
    <property type="entry name" value="Maltose phosphorylase, domain 3"/>
    <property type="match status" value="1"/>
</dbReference>
<dbReference type="RefSeq" id="WP_203626654.1">
    <property type="nucleotide sequence ID" value="NZ_BOLQ01000007.1"/>
</dbReference>
<evidence type="ECO:0000259" key="2">
    <source>
        <dbReference type="Pfam" id="PF03632"/>
    </source>
</evidence>
<dbReference type="Gene3D" id="1.50.10.10">
    <property type="match status" value="1"/>
</dbReference>
<dbReference type="Pfam" id="PF03632">
    <property type="entry name" value="Glyco_hydro_65m"/>
    <property type="match status" value="1"/>
</dbReference>
<proteinExistence type="inferred from homology"/>
<feature type="domain" description="Glycoside hydrolase family 65 N-terminal" evidence="4">
    <location>
        <begin position="18"/>
        <end position="260"/>
    </location>
</feature>
<comment type="similarity">
    <text evidence="1">Belongs to the glycosyl hydrolase 65 family.</text>
</comment>
<dbReference type="EMBL" id="JBHTOC010000012">
    <property type="protein sequence ID" value="MFD1430341.1"/>
    <property type="molecule type" value="Genomic_DNA"/>
</dbReference>
<dbReference type="InterPro" id="IPR017045">
    <property type="entry name" value="Malt_Pase/Glycosyl_Hdrlase"/>
</dbReference>
<dbReference type="InterPro" id="IPR011013">
    <property type="entry name" value="Gal_mutarotase_sf_dom"/>
</dbReference>
<organism evidence="5 6">
    <name type="scientific">Lacticaseibacillus mingshuiensis</name>
    <dbReference type="NCBI Taxonomy" id="2799574"/>
    <lineage>
        <taxon>Bacteria</taxon>
        <taxon>Bacillati</taxon>
        <taxon>Bacillota</taxon>
        <taxon>Bacilli</taxon>
        <taxon>Lactobacillales</taxon>
        <taxon>Lactobacillaceae</taxon>
        <taxon>Lacticaseibacillus</taxon>
    </lineage>
</organism>
<dbReference type="InterPro" id="IPR008928">
    <property type="entry name" value="6-hairpin_glycosidase_sf"/>
</dbReference>
<dbReference type="SUPFAM" id="SSF74650">
    <property type="entry name" value="Galactose mutarotase-like"/>
    <property type="match status" value="1"/>
</dbReference>
<evidence type="ECO:0000313" key="6">
    <source>
        <dbReference type="Proteomes" id="UP001597196"/>
    </source>
</evidence>
<dbReference type="PANTHER" id="PTHR11051:SF14">
    <property type="entry name" value="MALTOSE PHOSPHORYLASE"/>
    <property type="match status" value="1"/>
</dbReference>
<dbReference type="InterPro" id="IPR005195">
    <property type="entry name" value="Glyco_hydro_65_M"/>
</dbReference>
<dbReference type="Proteomes" id="UP001597196">
    <property type="component" value="Unassembled WGS sequence"/>
</dbReference>
<evidence type="ECO:0000313" key="5">
    <source>
        <dbReference type="EMBL" id="MFD1430341.1"/>
    </source>
</evidence>
<keyword evidence="5" id="KW-0378">Hydrolase</keyword>
<dbReference type="InterPro" id="IPR005194">
    <property type="entry name" value="Glyco_hydro_65_C"/>
</dbReference>
<feature type="domain" description="Glycoside hydrolase family 65 C-terminal" evidence="3">
    <location>
        <begin position="691"/>
        <end position="750"/>
    </location>
</feature>
<dbReference type="PANTHER" id="PTHR11051">
    <property type="entry name" value="GLYCOSYL HYDROLASE-RELATED"/>
    <property type="match status" value="1"/>
</dbReference>
<dbReference type="InterPro" id="IPR037018">
    <property type="entry name" value="GH65_N"/>
</dbReference>
<dbReference type="Pfam" id="PF03636">
    <property type="entry name" value="Glyco_hydro_65N"/>
    <property type="match status" value="1"/>
</dbReference>
<dbReference type="GO" id="GO:0016787">
    <property type="term" value="F:hydrolase activity"/>
    <property type="evidence" value="ECO:0007669"/>
    <property type="project" value="UniProtKB-KW"/>
</dbReference>
<accession>A0ABW4CKC2</accession>
<evidence type="ECO:0000259" key="3">
    <source>
        <dbReference type="Pfam" id="PF03633"/>
    </source>
</evidence>
<evidence type="ECO:0000256" key="1">
    <source>
        <dbReference type="ARBA" id="ARBA00006768"/>
    </source>
</evidence>